<keyword evidence="4" id="KW-1185">Reference proteome</keyword>
<reference evidence="3" key="1">
    <citation type="journal article" date="2020" name="Stud. Mycol.">
        <title>101 Dothideomycetes genomes: a test case for predicting lifestyles and emergence of pathogens.</title>
        <authorList>
            <person name="Haridas S."/>
            <person name="Albert R."/>
            <person name="Binder M."/>
            <person name="Bloem J."/>
            <person name="Labutti K."/>
            <person name="Salamov A."/>
            <person name="Andreopoulos B."/>
            <person name="Baker S."/>
            <person name="Barry K."/>
            <person name="Bills G."/>
            <person name="Bluhm B."/>
            <person name="Cannon C."/>
            <person name="Castanera R."/>
            <person name="Culley D."/>
            <person name="Daum C."/>
            <person name="Ezra D."/>
            <person name="Gonzalez J."/>
            <person name="Henrissat B."/>
            <person name="Kuo A."/>
            <person name="Liang C."/>
            <person name="Lipzen A."/>
            <person name="Lutzoni F."/>
            <person name="Magnuson J."/>
            <person name="Mondo S."/>
            <person name="Nolan M."/>
            <person name="Ohm R."/>
            <person name="Pangilinan J."/>
            <person name="Park H.-J."/>
            <person name="Ramirez L."/>
            <person name="Alfaro M."/>
            <person name="Sun H."/>
            <person name="Tritt A."/>
            <person name="Yoshinaga Y."/>
            <person name="Zwiers L.-H."/>
            <person name="Turgeon B."/>
            <person name="Goodwin S."/>
            <person name="Spatafora J."/>
            <person name="Crous P."/>
            <person name="Grigoriev I."/>
        </authorList>
    </citation>
    <scope>NUCLEOTIDE SEQUENCE</scope>
    <source>
        <strain evidence="3">ATCC 74209</strain>
    </source>
</reference>
<dbReference type="EMBL" id="ML993872">
    <property type="protein sequence ID" value="KAF2204607.1"/>
    <property type="molecule type" value="Genomic_DNA"/>
</dbReference>
<evidence type="ECO:0000259" key="2">
    <source>
        <dbReference type="Pfam" id="PF06985"/>
    </source>
</evidence>
<name>A0A9P4MVZ5_9PLEO</name>
<organism evidence="3 4">
    <name type="scientific">Delitschia confertaspora ATCC 74209</name>
    <dbReference type="NCBI Taxonomy" id="1513339"/>
    <lineage>
        <taxon>Eukaryota</taxon>
        <taxon>Fungi</taxon>
        <taxon>Dikarya</taxon>
        <taxon>Ascomycota</taxon>
        <taxon>Pezizomycotina</taxon>
        <taxon>Dothideomycetes</taxon>
        <taxon>Pleosporomycetidae</taxon>
        <taxon>Pleosporales</taxon>
        <taxon>Delitschiaceae</taxon>
        <taxon>Delitschia</taxon>
    </lineage>
</organism>
<accession>A0A9P4MVZ5</accession>
<evidence type="ECO:0000313" key="3">
    <source>
        <dbReference type="EMBL" id="KAF2204607.1"/>
    </source>
</evidence>
<evidence type="ECO:0000313" key="4">
    <source>
        <dbReference type="Proteomes" id="UP000799536"/>
    </source>
</evidence>
<proteinExistence type="predicted"/>
<protein>
    <submittedName>
        <fullName evidence="3">HET-domain-containing protein</fullName>
    </submittedName>
</protein>
<comment type="caution">
    <text evidence="3">The sequence shown here is derived from an EMBL/GenBank/DDBJ whole genome shotgun (WGS) entry which is preliminary data.</text>
</comment>
<dbReference type="AlphaFoldDB" id="A0A9P4MVZ5"/>
<feature type="domain" description="Heterokaryon incompatibility" evidence="2">
    <location>
        <begin position="204"/>
        <end position="355"/>
    </location>
</feature>
<dbReference type="PANTHER" id="PTHR33112">
    <property type="entry name" value="DOMAIN PROTEIN, PUTATIVE-RELATED"/>
    <property type="match status" value="1"/>
</dbReference>
<feature type="region of interest" description="Disordered" evidence="1">
    <location>
        <begin position="579"/>
        <end position="617"/>
    </location>
</feature>
<gene>
    <name evidence="3" type="ORF">GQ43DRAFT_364251</name>
</gene>
<dbReference type="InterPro" id="IPR010730">
    <property type="entry name" value="HET"/>
</dbReference>
<sequence>MKVCTFCATRILQSNEAWDYHHATYSELKQSKEHHCIFCTRLHQDVTELNPSRKDERRKADWPAYRWNIRSLAKTMNSKETVVVTFRQIPRKPKDKEDVENVVEETIHEKPLPNRMFYLFPESDMDLIPDPETLGPSTNPAISGGAQIKSWIQTCNETHKNCHKSREAVGSSAFIPTRLLDIRCPVGAPIKVIETKSVEVKGPYASLSHCWGQIELLKLERGNYEQYTGVGMPWDALPKNFREAIEIARFIGVGYIWIDSLCIIQGKDSDFKDEAGLMHQVYRNSYCNIAIVDSPDSTRGAFRERDANGVIPIRYEADGKNGMLERKPWRIVAGDLWDKDLLQSPLYRRGWVFQERMLAPRILHFADAQIFWDCPSLSACEALPAGLPVPMDSAAGPERHWRGKLQEPETLGNVALAGPNDHDSLGHFWKTAVRKYTSCDLTRGSDKTIAMWGIAKLLRDGLMQEYGYGLWEKNLEKHLAWRVVECTLEERPSESKNEFIARKIPSWSWASMDGTIELVQDLILAPAIEAEDTPADGTTQMRETLIDEQTPSSLTPHRDKDIVHRSKSRGSTLEVVWASGGSGTRMSSERRGRRTPSPMKAHRDEEPEFRSTSLPIQGHVGRGHMRWNTLKMKWMLNILNLSDAEIECFPDIKPKKGNEDDENPYFVVLSAEKVSRNQEDQYLEEEELVWKGSGILMRKAEHGRYKRTGAIRFGNMAEDMWQRLQTTYEKEDMLANEYDAGHGVKFWLE</sequence>
<dbReference type="OrthoDB" id="5362512at2759"/>
<dbReference type="PANTHER" id="PTHR33112:SF10">
    <property type="entry name" value="TOL"/>
    <property type="match status" value="1"/>
</dbReference>
<dbReference type="Pfam" id="PF06985">
    <property type="entry name" value="HET"/>
    <property type="match status" value="1"/>
</dbReference>
<evidence type="ECO:0000256" key="1">
    <source>
        <dbReference type="SAM" id="MobiDB-lite"/>
    </source>
</evidence>
<dbReference type="Proteomes" id="UP000799536">
    <property type="component" value="Unassembled WGS sequence"/>
</dbReference>